<keyword evidence="1" id="KW-0040">ANK repeat</keyword>
<feature type="compositionally biased region" description="Low complexity" evidence="2">
    <location>
        <begin position="13"/>
        <end position="35"/>
    </location>
</feature>
<keyword evidence="4" id="KW-1185">Reference proteome</keyword>
<dbReference type="PANTHER" id="PTHR46224:SF6">
    <property type="entry name" value="ANKYRIN REPEAT FAMILY PROTEIN"/>
    <property type="match status" value="1"/>
</dbReference>
<feature type="region of interest" description="Disordered" evidence="2">
    <location>
        <begin position="1"/>
        <end position="52"/>
    </location>
</feature>
<evidence type="ECO:0000256" key="1">
    <source>
        <dbReference type="PROSITE-ProRule" id="PRU00023"/>
    </source>
</evidence>
<feature type="repeat" description="ANK" evidence="1">
    <location>
        <begin position="306"/>
        <end position="338"/>
    </location>
</feature>
<accession>A0ABY0H502</accession>
<dbReference type="Gene3D" id="1.25.40.20">
    <property type="entry name" value="Ankyrin repeat-containing domain"/>
    <property type="match status" value="2"/>
</dbReference>
<dbReference type="EMBL" id="QJNS01000169">
    <property type="protein sequence ID" value="RYO84191.1"/>
    <property type="molecule type" value="Genomic_DNA"/>
</dbReference>
<feature type="compositionally biased region" description="Basic residues" evidence="2">
    <location>
        <begin position="43"/>
        <end position="52"/>
    </location>
</feature>
<evidence type="ECO:0000256" key="2">
    <source>
        <dbReference type="SAM" id="MobiDB-lite"/>
    </source>
</evidence>
<dbReference type="PROSITE" id="PS50297">
    <property type="entry name" value="ANK_REP_REGION"/>
    <property type="match status" value="1"/>
</dbReference>
<evidence type="ECO:0000313" key="3">
    <source>
        <dbReference type="EMBL" id="RYO84191.1"/>
    </source>
</evidence>
<reference evidence="3 4" key="1">
    <citation type="submission" date="2018-06" db="EMBL/GenBank/DDBJ databases">
        <title>Complete Genomes of Monosporascus.</title>
        <authorList>
            <person name="Robinson A.J."/>
            <person name="Natvig D.O."/>
        </authorList>
    </citation>
    <scope>NUCLEOTIDE SEQUENCE [LARGE SCALE GENOMIC DNA]</scope>
    <source>
        <strain evidence="3 4">CBS 609.92</strain>
    </source>
</reference>
<protein>
    <recommendedName>
        <fullName evidence="5">Ankyrin</fullName>
    </recommendedName>
</protein>
<dbReference type="PANTHER" id="PTHR46224">
    <property type="entry name" value="ANKYRIN REPEAT FAMILY PROTEIN"/>
    <property type="match status" value="1"/>
</dbReference>
<dbReference type="SMART" id="SM00248">
    <property type="entry name" value="ANK"/>
    <property type="match status" value="4"/>
</dbReference>
<sequence>MDSQFNIQGGFDAAAQAQSSNVNAESSPWSSSAPWPAAPRHPPGGRRGRFPVKKRATPAVKRGLHAFCADGDVSQVINLLRSFEYQRPAAPPESPAAVSGAAEEDVDDDLRSPLLAAADGAHVHVVRYLLEFWFRDRVDAALRVDLGLAAARNGSLDILRLALDDAPSHQSCHQERRGVSRAEMAVFGASVLPAAVEHEDMVRYLLSLGIDPNSGLNPSEAQGQERFNYFSTTALYAAAARSTPRVFAMLLGAGARLQNAYPLHAAAGAPATLSSGGDRIPMMSYLAHDLGLDVNAFDDGTVSPYAWGTPLHHAVAGAHVDRVRWLLANGADPTLRDQFYQRPLERTSFGLGDQEIGELIRAAGER</sequence>
<organism evidence="3 4">
    <name type="scientific">Monosporascus cannonballus</name>
    <dbReference type="NCBI Taxonomy" id="155416"/>
    <lineage>
        <taxon>Eukaryota</taxon>
        <taxon>Fungi</taxon>
        <taxon>Dikarya</taxon>
        <taxon>Ascomycota</taxon>
        <taxon>Pezizomycotina</taxon>
        <taxon>Sordariomycetes</taxon>
        <taxon>Xylariomycetidae</taxon>
        <taxon>Xylariales</taxon>
        <taxon>Xylariales incertae sedis</taxon>
        <taxon>Monosporascus</taxon>
    </lineage>
</organism>
<dbReference type="InterPro" id="IPR002110">
    <property type="entry name" value="Ankyrin_rpt"/>
</dbReference>
<dbReference type="Pfam" id="PF00023">
    <property type="entry name" value="Ank"/>
    <property type="match status" value="1"/>
</dbReference>
<dbReference type="PROSITE" id="PS50088">
    <property type="entry name" value="ANK_REPEAT"/>
    <property type="match status" value="1"/>
</dbReference>
<proteinExistence type="predicted"/>
<dbReference type="InterPro" id="IPR051616">
    <property type="entry name" value="Cul2-RING_E3_ligase_SR"/>
</dbReference>
<name>A0ABY0H502_9PEZI</name>
<dbReference type="InterPro" id="IPR036770">
    <property type="entry name" value="Ankyrin_rpt-contain_sf"/>
</dbReference>
<comment type="caution">
    <text evidence="3">The sequence shown here is derived from an EMBL/GenBank/DDBJ whole genome shotgun (WGS) entry which is preliminary data.</text>
</comment>
<evidence type="ECO:0008006" key="5">
    <source>
        <dbReference type="Google" id="ProtNLM"/>
    </source>
</evidence>
<gene>
    <name evidence="3" type="ORF">DL762_005788</name>
</gene>
<dbReference type="SUPFAM" id="SSF48403">
    <property type="entry name" value="Ankyrin repeat"/>
    <property type="match status" value="1"/>
</dbReference>
<evidence type="ECO:0000313" key="4">
    <source>
        <dbReference type="Proteomes" id="UP000294003"/>
    </source>
</evidence>
<dbReference type="Proteomes" id="UP000294003">
    <property type="component" value="Unassembled WGS sequence"/>
</dbReference>